<accession>A0ACC3NUZ5</accession>
<proteinExistence type="predicted"/>
<reference evidence="1" key="1">
    <citation type="submission" date="2023-07" db="EMBL/GenBank/DDBJ databases">
        <title>Black Yeasts Isolated from many extreme environments.</title>
        <authorList>
            <person name="Coleine C."/>
            <person name="Stajich J.E."/>
            <person name="Selbmann L."/>
        </authorList>
    </citation>
    <scope>NUCLEOTIDE SEQUENCE</scope>
    <source>
        <strain evidence="1">CCFEE 5714</strain>
    </source>
</reference>
<organism evidence="1 2">
    <name type="scientific">Vermiconidia calcicola</name>
    <dbReference type="NCBI Taxonomy" id="1690605"/>
    <lineage>
        <taxon>Eukaryota</taxon>
        <taxon>Fungi</taxon>
        <taxon>Dikarya</taxon>
        <taxon>Ascomycota</taxon>
        <taxon>Pezizomycotina</taxon>
        <taxon>Dothideomycetes</taxon>
        <taxon>Dothideomycetidae</taxon>
        <taxon>Mycosphaerellales</taxon>
        <taxon>Extremaceae</taxon>
        <taxon>Vermiconidia</taxon>
    </lineage>
</organism>
<sequence length="213" mass="24201">MRQLATLTLYKVAARDGLMRGERAWGGSVFDTDASYIELQNSRCREKFGDLRTGLHALGNRSFDQYGLNQDFEAFKRDFGKEEASTQRPSSSLQEVFPMVSLMKHKLKHLPLLSSLCLTVSTLIPLAELALTSSYSEMMQAWFQKLFEKIVALLDRVWAPDIQNVVFIGGCLRNAYLQSLVRRNIQTRSSNVHIMDDSHDPDILARAMLIGRQ</sequence>
<comment type="caution">
    <text evidence="1">The sequence shown here is derived from an EMBL/GenBank/DDBJ whole genome shotgun (WGS) entry which is preliminary data.</text>
</comment>
<name>A0ACC3NUZ5_9PEZI</name>
<evidence type="ECO:0000313" key="1">
    <source>
        <dbReference type="EMBL" id="KAK3723644.1"/>
    </source>
</evidence>
<protein>
    <submittedName>
        <fullName evidence="1">Uncharacterized protein</fullName>
    </submittedName>
</protein>
<gene>
    <name evidence="1" type="ORF">LTR37_001525</name>
</gene>
<dbReference type="EMBL" id="JAUTXU010000008">
    <property type="protein sequence ID" value="KAK3723644.1"/>
    <property type="molecule type" value="Genomic_DNA"/>
</dbReference>
<keyword evidence="2" id="KW-1185">Reference proteome</keyword>
<dbReference type="Proteomes" id="UP001281147">
    <property type="component" value="Unassembled WGS sequence"/>
</dbReference>
<evidence type="ECO:0000313" key="2">
    <source>
        <dbReference type="Proteomes" id="UP001281147"/>
    </source>
</evidence>